<organism evidence="2 3">
    <name type="scientific">Tenacibaculum gallaicum</name>
    <dbReference type="NCBI Taxonomy" id="561505"/>
    <lineage>
        <taxon>Bacteria</taxon>
        <taxon>Pseudomonadati</taxon>
        <taxon>Bacteroidota</taxon>
        <taxon>Flavobacteriia</taxon>
        <taxon>Flavobacteriales</taxon>
        <taxon>Flavobacteriaceae</taxon>
        <taxon>Tenacibaculum</taxon>
    </lineage>
</organism>
<gene>
    <name evidence="2" type="ORF">C7448_102163</name>
</gene>
<name>A0A3E0I7L4_9FLAO</name>
<evidence type="ECO:0000313" key="3">
    <source>
        <dbReference type="Proteomes" id="UP000256884"/>
    </source>
</evidence>
<accession>A0A3E0I7L4</accession>
<reference evidence="2 3" key="1">
    <citation type="submission" date="2018-08" db="EMBL/GenBank/DDBJ databases">
        <title>Genomic Encyclopedia of Type Strains, Phase IV (KMG-IV): sequencing the most valuable type-strain genomes for metagenomic binning, comparative biology and taxonomic classification.</title>
        <authorList>
            <person name="Goeker M."/>
        </authorList>
    </citation>
    <scope>NUCLEOTIDE SEQUENCE [LARGE SCALE GENOMIC DNA]</scope>
    <source>
        <strain evidence="2 3">DSM 18841</strain>
    </source>
</reference>
<dbReference type="AlphaFoldDB" id="A0A3E0I7L4"/>
<feature type="transmembrane region" description="Helical" evidence="1">
    <location>
        <begin position="7"/>
        <end position="26"/>
    </location>
</feature>
<protein>
    <submittedName>
        <fullName evidence="2">Uncharacterized protein</fullName>
    </submittedName>
</protein>
<feature type="transmembrane region" description="Helical" evidence="1">
    <location>
        <begin position="46"/>
        <end position="65"/>
    </location>
</feature>
<dbReference type="EMBL" id="QUNS01000002">
    <property type="protein sequence ID" value="REH54640.1"/>
    <property type="molecule type" value="Genomic_DNA"/>
</dbReference>
<feature type="transmembrane region" description="Helical" evidence="1">
    <location>
        <begin position="77"/>
        <end position="96"/>
    </location>
</feature>
<dbReference type="RefSeq" id="WP_115900290.1">
    <property type="nucleotide sequence ID" value="NZ_QUNS01000002.1"/>
</dbReference>
<dbReference type="Proteomes" id="UP000256884">
    <property type="component" value="Unassembled WGS sequence"/>
</dbReference>
<comment type="caution">
    <text evidence="2">The sequence shown here is derived from an EMBL/GenBank/DDBJ whole genome shotgun (WGS) entry which is preliminary data.</text>
</comment>
<feature type="transmembrane region" description="Helical" evidence="1">
    <location>
        <begin position="108"/>
        <end position="130"/>
    </location>
</feature>
<proteinExistence type="predicted"/>
<keyword evidence="1" id="KW-0812">Transmembrane</keyword>
<dbReference type="OrthoDB" id="670562at2"/>
<keyword evidence="1" id="KW-0472">Membrane</keyword>
<evidence type="ECO:0000313" key="2">
    <source>
        <dbReference type="EMBL" id="REH54640.1"/>
    </source>
</evidence>
<keyword evidence="1" id="KW-1133">Transmembrane helix</keyword>
<evidence type="ECO:0000256" key="1">
    <source>
        <dbReference type="SAM" id="Phobius"/>
    </source>
</evidence>
<sequence length="131" mass="15701">MEVHLKIIGYLLMLLALIHVVFPKYFNWKDELKDLSLMNKQMMMVHTFFIALTVFLMGSILVLESRELIETNLGRKIILGFAVFWSIRLFIQLFVYSPELWRGKKLETTIHVFFTCFWVYISAVTWNIWFN</sequence>
<keyword evidence="3" id="KW-1185">Reference proteome</keyword>